<evidence type="ECO:0000313" key="2">
    <source>
        <dbReference type="EMBL" id="MFC6097935.1"/>
    </source>
</evidence>
<name>A0ABW1PRA3_9FLAO</name>
<sequence length="156" mass="17781">MLKNILLLIFSIIIILTFAVTTNLDRKAFEVIATFLSITTGFTITALSIIATSPFSKNLYEQESKKDNSKTILHELVDKFKISMKMFIVTICFIILLNLFNENYVAKSFIIFEHTITTIDLLKSMILYLTIVSLISFITLFDTFSKFVVKSGKSIK</sequence>
<protein>
    <submittedName>
        <fullName evidence="2">Uncharacterized protein</fullName>
    </submittedName>
</protein>
<feature type="transmembrane region" description="Helical" evidence="1">
    <location>
        <begin position="126"/>
        <end position="149"/>
    </location>
</feature>
<keyword evidence="1" id="KW-0472">Membrane</keyword>
<keyword evidence="1" id="KW-0812">Transmembrane</keyword>
<dbReference type="EMBL" id="JBHSQB010000010">
    <property type="protein sequence ID" value="MFC6097935.1"/>
    <property type="molecule type" value="Genomic_DNA"/>
</dbReference>
<accession>A0ABW1PRA3</accession>
<organism evidence="2 3">
    <name type="scientific">Flavobacterium qiangtangense</name>
    <dbReference type="NCBI Taxonomy" id="1442595"/>
    <lineage>
        <taxon>Bacteria</taxon>
        <taxon>Pseudomonadati</taxon>
        <taxon>Bacteroidota</taxon>
        <taxon>Flavobacteriia</taxon>
        <taxon>Flavobacteriales</taxon>
        <taxon>Flavobacteriaceae</taxon>
        <taxon>Flavobacterium</taxon>
    </lineage>
</organism>
<gene>
    <name evidence="2" type="ORF">ACFPVY_14870</name>
</gene>
<feature type="transmembrane region" description="Helical" evidence="1">
    <location>
        <begin position="31"/>
        <end position="51"/>
    </location>
</feature>
<evidence type="ECO:0000256" key="1">
    <source>
        <dbReference type="SAM" id="Phobius"/>
    </source>
</evidence>
<reference evidence="3" key="1">
    <citation type="journal article" date="2019" name="Int. J. Syst. Evol. Microbiol.">
        <title>The Global Catalogue of Microorganisms (GCM) 10K type strain sequencing project: providing services to taxonomists for standard genome sequencing and annotation.</title>
        <authorList>
            <consortium name="The Broad Institute Genomics Platform"/>
            <consortium name="The Broad Institute Genome Sequencing Center for Infectious Disease"/>
            <person name="Wu L."/>
            <person name="Ma J."/>
        </authorList>
    </citation>
    <scope>NUCLEOTIDE SEQUENCE [LARGE SCALE GENOMIC DNA]</scope>
    <source>
        <strain evidence="3">CCUG 49679</strain>
    </source>
</reference>
<feature type="transmembrane region" description="Helical" evidence="1">
    <location>
        <begin position="86"/>
        <end position="106"/>
    </location>
</feature>
<keyword evidence="1" id="KW-1133">Transmembrane helix</keyword>
<comment type="caution">
    <text evidence="2">The sequence shown here is derived from an EMBL/GenBank/DDBJ whole genome shotgun (WGS) entry which is preliminary data.</text>
</comment>
<evidence type="ECO:0000313" key="3">
    <source>
        <dbReference type="Proteomes" id="UP001596287"/>
    </source>
</evidence>
<keyword evidence="3" id="KW-1185">Reference proteome</keyword>
<dbReference type="RefSeq" id="WP_379792915.1">
    <property type="nucleotide sequence ID" value="NZ_JBHSQB010000010.1"/>
</dbReference>
<proteinExistence type="predicted"/>
<dbReference type="Proteomes" id="UP001596287">
    <property type="component" value="Unassembled WGS sequence"/>
</dbReference>